<evidence type="ECO:0000313" key="6">
    <source>
        <dbReference type="EMBL" id="MST99678.1"/>
    </source>
</evidence>
<proteinExistence type="inferred from homology"/>
<evidence type="ECO:0000313" key="7">
    <source>
        <dbReference type="Proteomes" id="UP000435649"/>
    </source>
</evidence>
<dbReference type="GO" id="GO:0006535">
    <property type="term" value="P:cysteine biosynthetic process from serine"/>
    <property type="evidence" value="ECO:0007669"/>
    <property type="project" value="TreeGrafter"/>
</dbReference>
<evidence type="ECO:0000256" key="5">
    <source>
        <dbReference type="RuleBase" id="RU362118"/>
    </source>
</evidence>
<dbReference type="GO" id="GO:0019346">
    <property type="term" value="P:transsulfuration"/>
    <property type="evidence" value="ECO:0007669"/>
    <property type="project" value="InterPro"/>
</dbReference>
<dbReference type="EC" id="2.5.1.49" evidence="6"/>
<keyword evidence="7" id="KW-1185">Reference proteome</keyword>
<keyword evidence="3 6" id="KW-0808">Transferase</keyword>
<dbReference type="Proteomes" id="UP000435649">
    <property type="component" value="Unassembled WGS sequence"/>
</dbReference>
<sequence length="64" mass="6845">LFSILANVGDAKSLIIHPASTTHSQLSDEDQRKAGLTPELVRLSIGLEHVDDIIAALDDALILI</sequence>
<dbReference type="InterPro" id="IPR015424">
    <property type="entry name" value="PyrdxlP-dep_Trfase"/>
</dbReference>
<dbReference type="GO" id="GO:0004124">
    <property type="term" value="F:cysteine synthase activity"/>
    <property type="evidence" value="ECO:0007669"/>
    <property type="project" value="TreeGrafter"/>
</dbReference>
<dbReference type="InterPro" id="IPR006235">
    <property type="entry name" value="OAc-hSer/O-AcSer_sulfhydrylase"/>
</dbReference>
<dbReference type="InterPro" id="IPR000277">
    <property type="entry name" value="Cys/Met-Metab_PyrdxlP-dep_enz"/>
</dbReference>
<evidence type="ECO:0000256" key="1">
    <source>
        <dbReference type="ARBA" id="ARBA00001933"/>
    </source>
</evidence>
<name>A0A844GBD4_9BACT</name>
<comment type="cofactor">
    <cofactor evidence="1 5">
        <name>pyridoxal 5'-phosphate</name>
        <dbReference type="ChEBI" id="CHEBI:597326"/>
    </cofactor>
</comment>
<dbReference type="GO" id="GO:0071269">
    <property type="term" value="P:L-homocysteine biosynthetic process"/>
    <property type="evidence" value="ECO:0007669"/>
    <property type="project" value="TreeGrafter"/>
</dbReference>
<protein>
    <submittedName>
        <fullName evidence="6">Bifunctional O-acetylhomoserine aminocarboxypropyltransferase/cysteine synthase</fullName>
        <ecNumber evidence="6">2.5.1.49</ecNumber>
    </submittedName>
</protein>
<evidence type="ECO:0000256" key="2">
    <source>
        <dbReference type="ARBA" id="ARBA00009077"/>
    </source>
</evidence>
<evidence type="ECO:0000256" key="3">
    <source>
        <dbReference type="ARBA" id="ARBA00022679"/>
    </source>
</evidence>
<keyword evidence="4 5" id="KW-0663">Pyridoxal phosphate</keyword>
<dbReference type="GO" id="GO:0005737">
    <property type="term" value="C:cytoplasm"/>
    <property type="evidence" value="ECO:0007669"/>
    <property type="project" value="TreeGrafter"/>
</dbReference>
<dbReference type="SUPFAM" id="SSF53383">
    <property type="entry name" value="PLP-dependent transferases"/>
    <property type="match status" value="1"/>
</dbReference>
<organism evidence="6 7">
    <name type="scientific">Victivallis lenta</name>
    <dbReference type="NCBI Taxonomy" id="2606640"/>
    <lineage>
        <taxon>Bacteria</taxon>
        <taxon>Pseudomonadati</taxon>
        <taxon>Lentisphaerota</taxon>
        <taxon>Lentisphaeria</taxon>
        <taxon>Victivallales</taxon>
        <taxon>Victivallaceae</taxon>
        <taxon>Victivallis</taxon>
    </lineage>
</organism>
<dbReference type="InterPro" id="IPR015422">
    <property type="entry name" value="PyrdxlP-dep_Trfase_small"/>
</dbReference>
<dbReference type="GO" id="GO:0030170">
    <property type="term" value="F:pyridoxal phosphate binding"/>
    <property type="evidence" value="ECO:0007669"/>
    <property type="project" value="InterPro"/>
</dbReference>
<dbReference type="GO" id="GO:0003961">
    <property type="term" value="F:O-acetylhomoserine aminocarboxypropyltransferase activity"/>
    <property type="evidence" value="ECO:0007669"/>
    <property type="project" value="UniProtKB-EC"/>
</dbReference>
<feature type="non-terminal residue" evidence="6">
    <location>
        <position position="1"/>
    </location>
</feature>
<comment type="similarity">
    <text evidence="2 5">Belongs to the trans-sulfuration enzymes family.</text>
</comment>
<dbReference type="PANTHER" id="PTHR43797:SF2">
    <property type="entry name" value="HOMOCYSTEINE_CYSTEINE SYNTHASE"/>
    <property type="match status" value="1"/>
</dbReference>
<comment type="caution">
    <text evidence="6">The sequence shown here is derived from an EMBL/GenBank/DDBJ whole genome shotgun (WGS) entry which is preliminary data.</text>
</comment>
<dbReference type="RefSeq" id="WP_206213399.1">
    <property type="nucleotide sequence ID" value="NZ_VUNS01000046.1"/>
</dbReference>
<reference evidence="6 7" key="1">
    <citation type="submission" date="2019-08" db="EMBL/GenBank/DDBJ databases">
        <title>In-depth cultivation of the pig gut microbiome towards novel bacterial diversity and tailored functional studies.</title>
        <authorList>
            <person name="Wylensek D."/>
            <person name="Hitch T.C.A."/>
            <person name="Clavel T."/>
        </authorList>
    </citation>
    <scope>NUCLEOTIDE SEQUENCE [LARGE SCALE GENOMIC DNA]</scope>
    <source>
        <strain evidence="6 7">BBE-744-WT-12</strain>
    </source>
</reference>
<dbReference type="EMBL" id="VUNS01000046">
    <property type="protein sequence ID" value="MST99678.1"/>
    <property type="molecule type" value="Genomic_DNA"/>
</dbReference>
<accession>A0A844GBD4</accession>
<dbReference type="AlphaFoldDB" id="A0A844GBD4"/>
<evidence type="ECO:0000256" key="4">
    <source>
        <dbReference type="ARBA" id="ARBA00022898"/>
    </source>
</evidence>
<dbReference type="Pfam" id="PF01053">
    <property type="entry name" value="Cys_Met_Meta_PP"/>
    <property type="match status" value="1"/>
</dbReference>
<dbReference type="PANTHER" id="PTHR43797">
    <property type="entry name" value="HOMOCYSTEINE/CYSTEINE SYNTHASE"/>
    <property type="match status" value="1"/>
</dbReference>
<gene>
    <name evidence="6" type="ORF">FYJ85_21850</name>
</gene>
<dbReference type="Gene3D" id="3.90.1150.10">
    <property type="entry name" value="Aspartate Aminotransferase, domain 1"/>
    <property type="match status" value="1"/>
</dbReference>